<reference evidence="2" key="1">
    <citation type="journal article" date="2023" name="Mol. Ecol. Resour.">
        <title>Chromosome-level genome assembly of a triploid poplar Populus alba 'Berolinensis'.</title>
        <authorList>
            <person name="Chen S."/>
            <person name="Yu Y."/>
            <person name="Wang X."/>
            <person name="Wang S."/>
            <person name="Zhang T."/>
            <person name="Zhou Y."/>
            <person name="He R."/>
            <person name="Meng N."/>
            <person name="Wang Y."/>
            <person name="Liu W."/>
            <person name="Liu Z."/>
            <person name="Liu J."/>
            <person name="Guo Q."/>
            <person name="Huang H."/>
            <person name="Sederoff R.R."/>
            <person name="Wang G."/>
            <person name="Qu G."/>
            <person name="Chen S."/>
        </authorList>
    </citation>
    <scope>NUCLEOTIDE SEQUENCE</scope>
    <source>
        <strain evidence="2">SC-2020</strain>
    </source>
</reference>
<evidence type="ECO:0000313" key="3">
    <source>
        <dbReference type="Proteomes" id="UP001164929"/>
    </source>
</evidence>
<dbReference type="EMBL" id="JAQIZT010000008">
    <property type="protein sequence ID" value="KAJ6989572.1"/>
    <property type="molecule type" value="Genomic_DNA"/>
</dbReference>
<feature type="transmembrane region" description="Helical" evidence="1">
    <location>
        <begin position="20"/>
        <end position="51"/>
    </location>
</feature>
<protein>
    <submittedName>
        <fullName evidence="2">Uncharacterized protein</fullName>
    </submittedName>
</protein>
<dbReference type="Proteomes" id="UP001164929">
    <property type="component" value="Chromosome 8"/>
</dbReference>
<accession>A0AAD6QFS1</accession>
<evidence type="ECO:0000313" key="2">
    <source>
        <dbReference type="EMBL" id="KAJ6989572.1"/>
    </source>
</evidence>
<comment type="caution">
    <text evidence="2">The sequence shown here is derived from an EMBL/GenBank/DDBJ whole genome shotgun (WGS) entry which is preliminary data.</text>
</comment>
<dbReference type="AlphaFoldDB" id="A0AAD6QFS1"/>
<gene>
    <name evidence="2" type="ORF">NC653_022210</name>
</gene>
<proteinExistence type="predicted"/>
<evidence type="ECO:0000256" key="1">
    <source>
        <dbReference type="SAM" id="Phobius"/>
    </source>
</evidence>
<keyword evidence="1" id="KW-1133">Transmembrane helix</keyword>
<organism evidence="2 3">
    <name type="scientific">Populus alba x Populus x berolinensis</name>
    <dbReference type="NCBI Taxonomy" id="444605"/>
    <lineage>
        <taxon>Eukaryota</taxon>
        <taxon>Viridiplantae</taxon>
        <taxon>Streptophyta</taxon>
        <taxon>Embryophyta</taxon>
        <taxon>Tracheophyta</taxon>
        <taxon>Spermatophyta</taxon>
        <taxon>Magnoliopsida</taxon>
        <taxon>eudicotyledons</taxon>
        <taxon>Gunneridae</taxon>
        <taxon>Pentapetalae</taxon>
        <taxon>rosids</taxon>
        <taxon>fabids</taxon>
        <taxon>Malpighiales</taxon>
        <taxon>Salicaceae</taxon>
        <taxon>Saliceae</taxon>
        <taxon>Populus</taxon>
    </lineage>
</organism>
<name>A0AAD6QFS1_9ROSI</name>
<keyword evidence="1" id="KW-0812">Transmembrane</keyword>
<keyword evidence="1" id="KW-0472">Membrane</keyword>
<sequence>MTEKRLYNAYRRSGGRSGFLFYFLIIFASFWAGSSFVTFLSGVVTYCHALVMS</sequence>
<keyword evidence="3" id="KW-1185">Reference proteome</keyword>